<evidence type="ECO:0000259" key="6">
    <source>
        <dbReference type="Pfam" id="PF04542"/>
    </source>
</evidence>
<dbReference type="SUPFAM" id="SSF88659">
    <property type="entry name" value="Sigma3 and sigma4 domains of RNA polymerase sigma factors"/>
    <property type="match status" value="1"/>
</dbReference>
<organism evidence="8 9">
    <name type="scientific">Ferrimonas lipolytica</name>
    <dbReference type="NCBI Taxonomy" id="2724191"/>
    <lineage>
        <taxon>Bacteria</taxon>
        <taxon>Pseudomonadati</taxon>
        <taxon>Pseudomonadota</taxon>
        <taxon>Gammaproteobacteria</taxon>
        <taxon>Alteromonadales</taxon>
        <taxon>Ferrimonadaceae</taxon>
        <taxon>Ferrimonas</taxon>
    </lineage>
</organism>
<evidence type="ECO:0000313" key="9">
    <source>
        <dbReference type="Proteomes" id="UP000501602"/>
    </source>
</evidence>
<sequence length="199" mass="23040">MIMATQSTVAMGSDTVAPADEQRSWIDRVAAHQDKAAFAKLFRYYAPRLISHARKHFSSEAMAEEMVQETMTKVWLKSHLYHRDKGQVSTWIFTIARNVRFDMLRRLQSRPEILVADEIYLDMEADFDNECEPLDGDILRKQLQTYCNKLPDGQRLVVEMVYFEDKSQQEVADSLAIPLGTVKSRLRLALAKIREQLDE</sequence>
<name>A0A6H1U9H1_9GAMM</name>
<dbReference type="GO" id="GO:0016987">
    <property type="term" value="F:sigma factor activity"/>
    <property type="evidence" value="ECO:0007669"/>
    <property type="project" value="UniProtKB-KW"/>
</dbReference>
<dbReference type="InterPro" id="IPR013325">
    <property type="entry name" value="RNA_pol_sigma_r2"/>
</dbReference>
<dbReference type="Gene3D" id="1.10.1740.10">
    <property type="match status" value="1"/>
</dbReference>
<dbReference type="Proteomes" id="UP000501602">
    <property type="component" value="Chromosome"/>
</dbReference>
<dbReference type="InterPro" id="IPR014284">
    <property type="entry name" value="RNA_pol_sigma-70_dom"/>
</dbReference>
<evidence type="ECO:0000256" key="1">
    <source>
        <dbReference type="ARBA" id="ARBA00010641"/>
    </source>
</evidence>
<evidence type="ECO:0000256" key="2">
    <source>
        <dbReference type="ARBA" id="ARBA00023015"/>
    </source>
</evidence>
<dbReference type="InterPro" id="IPR007627">
    <property type="entry name" value="RNA_pol_sigma70_r2"/>
</dbReference>
<dbReference type="KEGG" id="fes:HER31_01405"/>
<keyword evidence="2" id="KW-0805">Transcription regulation</keyword>
<evidence type="ECO:0000313" key="8">
    <source>
        <dbReference type="EMBL" id="QIZ75674.1"/>
    </source>
</evidence>
<evidence type="ECO:0000256" key="4">
    <source>
        <dbReference type="ARBA" id="ARBA00023125"/>
    </source>
</evidence>
<dbReference type="Pfam" id="PF04545">
    <property type="entry name" value="Sigma70_r4"/>
    <property type="match status" value="1"/>
</dbReference>
<dbReference type="GO" id="GO:0003677">
    <property type="term" value="F:DNA binding"/>
    <property type="evidence" value="ECO:0007669"/>
    <property type="project" value="UniProtKB-KW"/>
</dbReference>
<evidence type="ECO:0000256" key="5">
    <source>
        <dbReference type="ARBA" id="ARBA00023163"/>
    </source>
</evidence>
<dbReference type="CDD" id="cd06171">
    <property type="entry name" value="Sigma70_r4"/>
    <property type="match status" value="1"/>
</dbReference>
<dbReference type="PANTHER" id="PTHR43133">
    <property type="entry name" value="RNA POLYMERASE ECF-TYPE SIGMA FACTO"/>
    <property type="match status" value="1"/>
</dbReference>
<keyword evidence="9" id="KW-1185">Reference proteome</keyword>
<feature type="domain" description="RNA polymerase sigma-70 region 2" evidence="6">
    <location>
        <begin position="41"/>
        <end position="108"/>
    </location>
</feature>
<dbReference type="EMBL" id="CP051180">
    <property type="protein sequence ID" value="QIZ75674.1"/>
    <property type="molecule type" value="Genomic_DNA"/>
</dbReference>
<dbReference type="GO" id="GO:0006352">
    <property type="term" value="P:DNA-templated transcription initiation"/>
    <property type="evidence" value="ECO:0007669"/>
    <property type="project" value="InterPro"/>
</dbReference>
<dbReference type="InterPro" id="IPR036388">
    <property type="entry name" value="WH-like_DNA-bd_sf"/>
</dbReference>
<dbReference type="InterPro" id="IPR039425">
    <property type="entry name" value="RNA_pol_sigma-70-like"/>
</dbReference>
<feature type="domain" description="RNA polymerase sigma-70 region 4" evidence="7">
    <location>
        <begin position="149"/>
        <end position="195"/>
    </location>
</feature>
<dbReference type="NCBIfam" id="TIGR02937">
    <property type="entry name" value="sigma70-ECF"/>
    <property type="match status" value="1"/>
</dbReference>
<dbReference type="InterPro" id="IPR013324">
    <property type="entry name" value="RNA_pol_sigma_r3/r4-like"/>
</dbReference>
<dbReference type="PANTHER" id="PTHR43133:SF62">
    <property type="entry name" value="RNA POLYMERASE SIGMA FACTOR SIGZ"/>
    <property type="match status" value="1"/>
</dbReference>
<dbReference type="SUPFAM" id="SSF88946">
    <property type="entry name" value="Sigma2 domain of RNA polymerase sigma factors"/>
    <property type="match status" value="1"/>
</dbReference>
<dbReference type="Pfam" id="PF04542">
    <property type="entry name" value="Sigma70_r2"/>
    <property type="match status" value="1"/>
</dbReference>
<accession>A0A6H1U9H1</accession>
<gene>
    <name evidence="8" type="ORF">HER31_01405</name>
</gene>
<keyword evidence="5" id="KW-0804">Transcription</keyword>
<protein>
    <submittedName>
        <fullName evidence="8">Sigma-70 family RNA polymerase sigma factor</fullName>
    </submittedName>
</protein>
<evidence type="ECO:0000259" key="7">
    <source>
        <dbReference type="Pfam" id="PF04545"/>
    </source>
</evidence>
<keyword evidence="4" id="KW-0238">DNA-binding</keyword>
<comment type="similarity">
    <text evidence="1">Belongs to the sigma-70 factor family. ECF subfamily.</text>
</comment>
<dbReference type="InterPro" id="IPR007630">
    <property type="entry name" value="RNA_pol_sigma70_r4"/>
</dbReference>
<proteinExistence type="inferred from homology"/>
<evidence type="ECO:0000256" key="3">
    <source>
        <dbReference type="ARBA" id="ARBA00023082"/>
    </source>
</evidence>
<reference evidence="8 9" key="1">
    <citation type="submission" date="2020-04" db="EMBL/GenBank/DDBJ databases">
        <title>Ferrimonas sp. S7 isolated from sea water.</title>
        <authorList>
            <person name="Bae S.S."/>
            <person name="Baek K."/>
        </authorList>
    </citation>
    <scope>NUCLEOTIDE SEQUENCE [LARGE SCALE GENOMIC DNA]</scope>
    <source>
        <strain evidence="8 9">S7</strain>
    </source>
</reference>
<dbReference type="AlphaFoldDB" id="A0A6H1U9H1"/>
<dbReference type="Gene3D" id="1.10.10.10">
    <property type="entry name" value="Winged helix-like DNA-binding domain superfamily/Winged helix DNA-binding domain"/>
    <property type="match status" value="1"/>
</dbReference>
<keyword evidence="3" id="KW-0731">Sigma factor</keyword>